<evidence type="ECO:0000313" key="3">
    <source>
        <dbReference type="Proteomes" id="UP000054549"/>
    </source>
</evidence>
<name>A0A0C2TM84_AMAMK</name>
<evidence type="ECO:0000256" key="1">
    <source>
        <dbReference type="SAM" id="MobiDB-lite"/>
    </source>
</evidence>
<dbReference type="HOGENOM" id="CLU_1937608_0_0_1"/>
<protein>
    <submittedName>
        <fullName evidence="2">Uncharacterized protein</fullName>
    </submittedName>
</protein>
<feature type="region of interest" description="Disordered" evidence="1">
    <location>
        <begin position="1"/>
        <end position="88"/>
    </location>
</feature>
<keyword evidence="3" id="KW-1185">Reference proteome</keyword>
<dbReference type="Proteomes" id="UP000054549">
    <property type="component" value="Unassembled WGS sequence"/>
</dbReference>
<evidence type="ECO:0000313" key="2">
    <source>
        <dbReference type="EMBL" id="KIL68269.1"/>
    </source>
</evidence>
<reference evidence="2 3" key="1">
    <citation type="submission" date="2014-04" db="EMBL/GenBank/DDBJ databases">
        <title>Evolutionary Origins and Diversification of the Mycorrhizal Mutualists.</title>
        <authorList>
            <consortium name="DOE Joint Genome Institute"/>
            <consortium name="Mycorrhizal Genomics Consortium"/>
            <person name="Kohler A."/>
            <person name="Kuo A."/>
            <person name="Nagy L.G."/>
            <person name="Floudas D."/>
            <person name="Copeland A."/>
            <person name="Barry K.W."/>
            <person name="Cichocki N."/>
            <person name="Veneault-Fourrey C."/>
            <person name="LaButti K."/>
            <person name="Lindquist E.A."/>
            <person name="Lipzen A."/>
            <person name="Lundell T."/>
            <person name="Morin E."/>
            <person name="Murat C."/>
            <person name="Riley R."/>
            <person name="Ohm R."/>
            <person name="Sun H."/>
            <person name="Tunlid A."/>
            <person name="Henrissat B."/>
            <person name="Grigoriev I.V."/>
            <person name="Hibbett D.S."/>
            <person name="Martin F."/>
        </authorList>
    </citation>
    <scope>NUCLEOTIDE SEQUENCE [LARGE SCALE GENOMIC DNA]</scope>
    <source>
        <strain evidence="2 3">Koide BX008</strain>
    </source>
</reference>
<accession>A0A0C2TM84</accession>
<sequence>MIDQKQAEAQKASQKDHGDMDEKARQEEEQSVVASAAAVLASLRDDKHKDKKSKKERRKSGARSRPGEPDYDIEEMPADHEVDKGKRKRTRMQLILETLKPPHQCQRTETARQKRAVNASTQIIMRTRRL</sequence>
<feature type="compositionally biased region" description="Low complexity" evidence="1">
    <location>
        <begin position="31"/>
        <end position="42"/>
    </location>
</feature>
<organism evidence="2 3">
    <name type="scientific">Amanita muscaria (strain Koide BX008)</name>
    <dbReference type="NCBI Taxonomy" id="946122"/>
    <lineage>
        <taxon>Eukaryota</taxon>
        <taxon>Fungi</taxon>
        <taxon>Dikarya</taxon>
        <taxon>Basidiomycota</taxon>
        <taxon>Agaricomycotina</taxon>
        <taxon>Agaricomycetes</taxon>
        <taxon>Agaricomycetidae</taxon>
        <taxon>Agaricales</taxon>
        <taxon>Pluteineae</taxon>
        <taxon>Amanitaceae</taxon>
        <taxon>Amanita</taxon>
    </lineage>
</organism>
<dbReference type="AlphaFoldDB" id="A0A0C2TM84"/>
<proteinExistence type="predicted"/>
<gene>
    <name evidence="2" type="ORF">M378DRAFT_944816</name>
</gene>
<dbReference type="EMBL" id="KN818229">
    <property type="protein sequence ID" value="KIL68269.1"/>
    <property type="molecule type" value="Genomic_DNA"/>
</dbReference>
<feature type="compositionally biased region" description="Basic residues" evidence="1">
    <location>
        <begin position="49"/>
        <end position="62"/>
    </location>
</feature>
<dbReference type="InParanoid" id="A0A0C2TM84"/>
<feature type="compositionally biased region" description="Basic and acidic residues" evidence="1">
    <location>
        <begin position="1"/>
        <end position="28"/>
    </location>
</feature>